<dbReference type="PANTHER" id="PTHR22604:SF105">
    <property type="entry name" value="TRANS-1,2-DIHYDROBENZENE-1,2-DIOL DEHYDROGENASE"/>
    <property type="match status" value="1"/>
</dbReference>
<dbReference type="EMBL" id="JBEWLZ010000001">
    <property type="protein sequence ID" value="MET1488244.1"/>
    <property type="molecule type" value="Genomic_DNA"/>
</dbReference>
<proteinExistence type="inferred from homology"/>
<protein>
    <submittedName>
        <fullName evidence="5">Gfo/Idh/MocA family oxidoreductase</fullName>
    </submittedName>
</protein>
<evidence type="ECO:0000259" key="4">
    <source>
        <dbReference type="Pfam" id="PF22725"/>
    </source>
</evidence>
<gene>
    <name evidence="5" type="ORF">ABVT11_00280</name>
</gene>
<dbReference type="Gene3D" id="3.40.50.720">
    <property type="entry name" value="NAD(P)-binding Rossmann-like Domain"/>
    <property type="match status" value="1"/>
</dbReference>
<organism evidence="5 6">
    <name type="scientific">Uliginosibacterium paludis</name>
    <dbReference type="NCBI Taxonomy" id="1615952"/>
    <lineage>
        <taxon>Bacteria</taxon>
        <taxon>Pseudomonadati</taxon>
        <taxon>Pseudomonadota</taxon>
        <taxon>Betaproteobacteria</taxon>
        <taxon>Rhodocyclales</taxon>
        <taxon>Zoogloeaceae</taxon>
        <taxon>Uliginosibacterium</taxon>
    </lineage>
</organism>
<evidence type="ECO:0000313" key="5">
    <source>
        <dbReference type="EMBL" id="MET1488244.1"/>
    </source>
</evidence>
<name>A0ABV2CK20_9RHOO</name>
<dbReference type="Proteomes" id="UP001548590">
    <property type="component" value="Unassembled WGS sequence"/>
</dbReference>
<dbReference type="Gene3D" id="3.30.360.10">
    <property type="entry name" value="Dihydrodipicolinate Reductase, domain 2"/>
    <property type="match status" value="1"/>
</dbReference>
<dbReference type="InterPro" id="IPR055170">
    <property type="entry name" value="GFO_IDH_MocA-like_dom"/>
</dbReference>
<dbReference type="InterPro" id="IPR036291">
    <property type="entry name" value="NAD(P)-bd_dom_sf"/>
</dbReference>
<comment type="similarity">
    <text evidence="1">Belongs to the Gfo/Idh/MocA family.</text>
</comment>
<feature type="domain" description="GFO/IDH/MocA-like oxidoreductase" evidence="4">
    <location>
        <begin position="134"/>
        <end position="248"/>
    </location>
</feature>
<dbReference type="RefSeq" id="WP_345926180.1">
    <property type="nucleotide sequence ID" value="NZ_JBDIVF010000003.1"/>
</dbReference>
<dbReference type="SUPFAM" id="SSF55347">
    <property type="entry name" value="Glyceraldehyde-3-phosphate dehydrogenase-like, C-terminal domain"/>
    <property type="match status" value="1"/>
</dbReference>
<dbReference type="InterPro" id="IPR000683">
    <property type="entry name" value="Gfo/Idh/MocA-like_OxRdtase_N"/>
</dbReference>
<keyword evidence="6" id="KW-1185">Reference proteome</keyword>
<dbReference type="Pfam" id="PF01408">
    <property type="entry name" value="GFO_IDH_MocA"/>
    <property type="match status" value="1"/>
</dbReference>
<accession>A0ABV2CK20</accession>
<sequence length="323" mass="35109">MTQQLNWGILGYARIARLQLIPALQASGKSRLHRLATRDAAKQSEIEAQSPGVICSTRYEDVLADPAVQAVYVPLPNSMHHEWVIRALDAGKHVLCEKPLALDAAQAREMAAAAARNDRVLMEAFMYRYSDRTARVREVLASGELGEIRHLNASFRFFLDREGTIKMKPELGGGALYDVGVYPLNLLGLVTGGELPLAVHVEAGFRDGVDVNASVLMRFASGLLATLHCGFDAFGQMGAEIVGTRGRLVIPDPFLGEAGALTLHTAQGARQIEVAATDRYTAQVREFSAAILAGHAPLLTLDESIRNLEVLDMIRAQMKVRTA</sequence>
<feature type="domain" description="Gfo/Idh/MocA-like oxidoreductase N-terminal" evidence="3">
    <location>
        <begin position="5"/>
        <end position="124"/>
    </location>
</feature>
<dbReference type="InterPro" id="IPR050984">
    <property type="entry name" value="Gfo/Idh/MocA_domain"/>
</dbReference>
<dbReference type="SUPFAM" id="SSF51735">
    <property type="entry name" value="NAD(P)-binding Rossmann-fold domains"/>
    <property type="match status" value="1"/>
</dbReference>
<dbReference type="Pfam" id="PF22725">
    <property type="entry name" value="GFO_IDH_MocA_C3"/>
    <property type="match status" value="1"/>
</dbReference>
<comment type="caution">
    <text evidence="5">The sequence shown here is derived from an EMBL/GenBank/DDBJ whole genome shotgun (WGS) entry which is preliminary data.</text>
</comment>
<evidence type="ECO:0000256" key="1">
    <source>
        <dbReference type="ARBA" id="ARBA00010928"/>
    </source>
</evidence>
<reference evidence="5 6" key="1">
    <citation type="submission" date="2024-07" db="EMBL/GenBank/DDBJ databases">
        <title>Uliginosibacterium paludis KCTC:42655.</title>
        <authorList>
            <person name="Kim M.K."/>
        </authorList>
    </citation>
    <scope>NUCLEOTIDE SEQUENCE [LARGE SCALE GENOMIC DNA]</scope>
    <source>
        <strain evidence="5 6">KCTC 42655</strain>
    </source>
</reference>
<evidence type="ECO:0000256" key="2">
    <source>
        <dbReference type="ARBA" id="ARBA00023002"/>
    </source>
</evidence>
<evidence type="ECO:0000259" key="3">
    <source>
        <dbReference type="Pfam" id="PF01408"/>
    </source>
</evidence>
<evidence type="ECO:0000313" key="6">
    <source>
        <dbReference type="Proteomes" id="UP001548590"/>
    </source>
</evidence>
<dbReference type="PANTHER" id="PTHR22604">
    <property type="entry name" value="OXIDOREDUCTASES"/>
    <property type="match status" value="1"/>
</dbReference>
<keyword evidence="2" id="KW-0560">Oxidoreductase</keyword>